<keyword evidence="1" id="KW-0378">Hydrolase</keyword>
<dbReference type="InterPro" id="IPR050300">
    <property type="entry name" value="GDXG_lipolytic_enzyme"/>
</dbReference>
<proteinExistence type="predicted"/>
<protein>
    <recommendedName>
        <fullName evidence="3">BD-FAE-like domain-containing protein</fullName>
    </recommendedName>
</protein>
<dbReference type="PANTHER" id="PTHR48081">
    <property type="entry name" value="AB HYDROLASE SUPERFAMILY PROTEIN C4A8.06C"/>
    <property type="match status" value="1"/>
</dbReference>
<evidence type="ECO:0000259" key="3">
    <source>
        <dbReference type="Pfam" id="PF20434"/>
    </source>
</evidence>
<evidence type="ECO:0000256" key="2">
    <source>
        <dbReference type="SAM" id="MobiDB-lite"/>
    </source>
</evidence>
<dbReference type="Gene3D" id="3.40.50.1820">
    <property type="entry name" value="alpha/beta hydrolase"/>
    <property type="match status" value="1"/>
</dbReference>
<gene>
    <name evidence="4" type="ORF">POSPLADRAFT_1178667</name>
</gene>
<feature type="domain" description="BD-FAE-like" evidence="3">
    <location>
        <begin position="32"/>
        <end position="138"/>
    </location>
</feature>
<dbReference type="AlphaFoldDB" id="A0A1X6N958"/>
<reference evidence="4 5" key="1">
    <citation type="submission" date="2017-04" db="EMBL/GenBank/DDBJ databases">
        <title>Genome Sequence of the Model Brown-Rot Fungus Postia placenta SB12.</title>
        <authorList>
            <consortium name="DOE Joint Genome Institute"/>
            <person name="Gaskell J."/>
            <person name="Kersten P."/>
            <person name="Larrondo L.F."/>
            <person name="Canessa P."/>
            <person name="Martinez D."/>
            <person name="Hibbett D."/>
            <person name="Schmoll M."/>
            <person name="Kubicek C.P."/>
            <person name="Martinez A.T."/>
            <person name="Yadav J."/>
            <person name="Master E."/>
            <person name="Magnuson J.K."/>
            <person name="James T."/>
            <person name="Yaver D."/>
            <person name="Berka R."/>
            <person name="Labutti K."/>
            <person name="Lipzen A."/>
            <person name="Aerts A."/>
            <person name="Barry K."/>
            <person name="Henrissat B."/>
            <person name="Blanchette R."/>
            <person name="Grigoriev I."/>
            <person name="Cullen D."/>
        </authorList>
    </citation>
    <scope>NUCLEOTIDE SEQUENCE [LARGE SCALE GENOMIC DNA]</scope>
    <source>
        <strain evidence="4 5">MAD-698-R-SB12</strain>
    </source>
</reference>
<dbReference type="InterPro" id="IPR029058">
    <property type="entry name" value="AB_hydrolase_fold"/>
</dbReference>
<dbReference type="STRING" id="670580.A0A1X6N958"/>
<dbReference type="GeneID" id="36333556"/>
<dbReference type="SUPFAM" id="SSF53474">
    <property type="entry name" value="alpha/beta-Hydrolases"/>
    <property type="match status" value="1"/>
</dbReference>
<dbReference type="OrthoDB" id="6495301at2759"/>
<dbReference type="EMBL" id="KZ110593">
    <property type="protein sequence ID" value="OSX65050.1"/>
    <property type="molecule type" value="Genomic_DNA"/>
</dbReference>
<evidence type="ECO:0000256" key="1">
    <source>
        <dbReference type="ARBA" id="ARBA00022801"/>
    </source>
</evidence>
<dbReference type="Pfam" id="PF20434">
    <property type="entry name" value="BD-FAE"/>
    <property type="match status" value="1"/>
</dbReference>
<dbReference type="RefSeq" id="XP_024341844.1">
    <property type="nucleotide sequence ID" value="XM_024488607.1"/>
</dbReference>
<sequence>MSSAETHPTRIDEHLNIAYISTSPPNPFHQFDLYIPNPTPAAKPPLICFVHGGAWRSEDKADHAALARRLAARTRCPVALPNYRLTTPATPLRHPAHAADLLAFLHFLLAWPGPAHAHGPPYDPTALYLIGHSCSAHMLTSIFLQPPSPAPPAPPPSPTDALPPAPVPTPDTLRPAPALLAATRALALSSGLYDLDLLLRAFPAYKSWFVAPAFGRLRSYAPWNTAAYALRAGAAHARWLLVHSTGDTLVHRAQSEAAWAALRALYGESADADAEQGGRRMVERDWDSLAEEHNEALAGEAYPRVMGDFILDDMQWRASARGE</sequence>
<dbReference type="PANTHER" id="PTHR48081:SF33">
    <property type="entry name" value="KYNURENINE FORMAMIDASE"/>
    <property type="match status" value="1"/>
</dbReference>
<feature type="region of interest" description="Disordered" evidence="2">
    <location>
        <begin position="147"/>
        <end position="169"/>
    </location>
</feature>
<keyword evidence="5" id="KW-1185">Reference proteome</keyword>
<accession>A0A1X6N958</accession>
<evidence type="ECO:0000313" key="5">
    <source>
        <dbReference type="Proteomes" id="UP000194127"/>
    </source>
</evidence>
<evidence type="ECO:0000313" key="4">
    <source>
        <dbReference type="EMBL" id="OSX65050.1"/>
    </source>
</evidence>
<dbReference type="GO" id="GO:0016787">
    <property type="term" value="F:hydrolase activity"/>
    <property type="evidence" value="ECO:0007669"/>
    <property type="project" value="UniProtKB-KW"/>
</dbReference>
<dbReference type="InterPro" id="IPR049492">
    <property type="entry name" value="BD-FAE-like_dom"/>
</dbReference>
<name>A0A1X6N958_9APHY</name>
<dbReference type="Proteomes" id="UP000194127">
    <property type="component" value="Unassembled WGS sequence"/>
</dbReference>
<organism evidence="4 5">
    <name type="scientific">Postia placenta MAD-698-R-SB12</name>
    <dbReference type="NCBI Taxonomy" id="670580"/>
    <lineage>
        <taxon>Eukaryota</taxon>
        <taxon>Fungi</taxon>
        <taxon>Dikarya</taxon>
        <taxon>Basidiomycota</taxon>
        <taxon>Agaricomycotina</taxon>
        <taxon>Agaricomycetes</taxon>
        <taxon>Polyporales</taxon>
        <taxon>Adustoporiaceae</taxon>
        <taxon>Rhodonia</taxon>
    </lineage>
</organism>